<dbReference type="InterPro" id="IPR003653">
    <property type="entry name" value="Peptidase_C48_C"/>
</dbReference>
<dbReference type="EMBL" id="LR999456">
    <property type="protein sequence ID" value="CAE6140262.1"/>
    <property type="molecule type" value="Genomic_DNA"/>
</dbReference>
<dbReference type="Pfam" id="PF02902">
    <property type="entry name" value="Peptidase_C48"/>
    <property type="match status" value="1"/>
</dbReference>
<keyword evidence="3" id="KW-0378">Hydrolase</keyword>
<dbReference type="GO" id="GO:0016926">
    <property type="term" value="P:protein desumoylation"/>
    <property type="evidence" value="ECO:0007669"/>
    <property type="project" value="TreeGrafter"/>
</dbReference>
<dbReference type="SUPFAM" id="SSF54001">
    <property type="entry name" value="Cysteine proteinases"/>
    <property type="match status" value="1"/>
</dbReference>
<feature type="domain" description="Ubiquitin-like protease family profile" evidence="6">
    <location>
        <begin position="512"/>
        <end position="716"/>
    </location>
</feature>
<gene>
    <name evidence="7" type="ORF">AARE701A_LOCUS17030</name>
</gene>
<reference evidence="7" key="1">
    <citation type="submission" date="2021-01" db="EMBL/GenBank/DDBJ databases">
        <authorList>
            <person name="Bezrukov I."/>
        </authorList>
    </citation>
    <scope>NUCLEOTIDE SEQUENCE</scope>
</reference>
<keyword evidence="8" id="KW-1185">Reference proteome</keyword>
<name>A0A8S2AXZ5_ARAAE</name>
<dbReference type="GO" id="GO:0005634">
    <property type="term" value="C:nucleus"/>
    <property type="evidence" value="ECO:0007669"/>
    <property type="project" value="TreeGrafter"/>
</dbReference>
<proteinExistence type="inferred from homology"/>
<feature type="region of interest" description="Disordered" evidence="5">
    <location>
        <begin position="149"/>
        <end position="261"/>
    </location>
</feature>
<protein>
    <recommendedName>
        <fullName evidence="6">Ubiquitin-like protease family profile domain-containing protein</fullName>
    </recommendedName>
</protein>
<dbReference type="PANTHER" id="PTHR12606">
    <property type="entry name" value="SENTRIN/SUMO-SPECIFIC PROTEASE"/>
    <property type="match status" value="1"/>
</dbReference>
<sequence length="782" mass="89611">MASYPPRQYEEGKSPIQKKSINHGSIKVVNYEGTGYTLHGCVHALFIWVFESVPGLAELYGNRRETSPGPPLLNWIGSRPRFLFRDFITDEKIEHGEVRVRHMVPVALHDMYPKWSDDDANNRDPLLHKLIEDIIEDRLDPNGWPAVERVKKQKNSLPAKKKKIKRSEQQSEDSGEEKKFLHAKKKNKKIKGVDLNSEDSGEEKESLPAKKKKVKISEQDSEDSGEEKESLPAKKKKVKISEQDSEDSGEEKESLPAKKKKVKISEQDSELLTMLKTINGTLANLGTQVGNIDGKINLVDQTCKTKFAKMEEAIKQLQEGEVKGQADEVNSKTSTSWMVVETKGILQDPDDIPLKQVVKNIASVKRGRKIEEMKKVVVKKEKEVVKKHEKAKKQNIDYGSDIEDVTEKHFIEEHTMASSGDEEDIADKAVKNVVASLHSNLLDDTTPLTKRVPKLANSQKLPYIGNSTVKRIIPGVITSLYDYDPMEMVEESKLRKLMEYINDDEEQPLGSVNTNVKFYKEIITPRDQWPKDDYGWLRDSHMDDAMTMFRKRSMRKDSPFRKRVGFMDQWFSSMMVSDFKNYNKKTFMFHESYMDHFNGTAPRHSATEKRWWFEIDNLYACVSVKGDHWIALDINFPRKKIYVYDSIPTHAIDADIYTACQPFRKMLPALLNVMVPDADRQKNTSMFEIYRLKTGVPRNVITGDCGVYTLKYIECLALGWEFDGLNDENIQALRERLGAEMFEEVPPTGEVALTNPLPRRAEFEIPSISSNFLPQAIFLLHG</sequence>
<dbReference type="GO" id="GO:0016929">
    <property type="term" value="F:deSUMOylase activity"/>
    <property type="evidence" value="ECO:0007669"/>
    <property type="project" value="TreeGrafter"/>
</dbReference>
<keyword evidence="4" id="KW-0788">Thiol protease</keyword>
<dbReference type="GO" id="GO:0006508">
    <property type="term" value="P:proteolysis"/>
    <property type="evidence" value="ECO:0007669"/>
    <property type="project" value="UniProtKB-KW"/>
</dbReference>
<evidence type="ECO:0000259" key="6">
    <source>
        <dbReference type="PROSITE" id="PS50600"/>
    </source>
</evidence>
<evidence type="ECO:0000313" key="7">
    <source>
        <dbReference type="EMBL" id="CAE6140262.1"/>
    </source>
</evidence>
<evidence type="ECO:0000256" key="3">
    <source>
        <dbReference type="ARBA" id="ARBA00022801"/>
    </source>
</evidence>
<dbReference type="InterPro" id="IPR038765">
    <property type="entry name" value="Papain-like_cys_pep_sf"/>
</dbReference>
<keyword evidence="2" id="KW-0645">Protease</keyword>
<dbReference type="PROSITE" id="PS50600">
    <property type="entry name" value="ULP_PROTEASE"/>
    <property type="match status" value="1"/>
</dbReference>
<dbReference type="Proteomes" id="UP000682877">
    <property type="component" value="Chromosome 6"/>
</dbReference>
<dbReference type="Gene3D" id="3.40.395.10">
    <property type="entry name" value="Adenoviral Proteinase, Chain A"/>
    <property type="match status" value="1"/>
</dbReference>
<feature type="compositionally biased region" description="Basic residues" evidence="5">
    <location>
        <begin position="181"/>
        <end position="190"/>
    </location>
</feature>
<evidence type="ECO:0000313" key="8">
    <source>
        <dbReference type="Proteomes" id="UP000682877"/>
    </source>
</evidence>
<evidence type="ECO:0000256" key="2">
    <source>
        <dbReference type="ARBA" id="ARBA00022670"/>
    </source>
</evidence>
<feature type="compositionally biased region" description="Basic residues" evidence="5">
    <location>
        <begin position="151"/>
        <end position="165"/>
    </location>
</feature>
<evidence type="ECO:0000256" key="1">
    <source>
        <dbReference type="ARBA" id="ARBA00005234"/>
    </source>
</evidence>
<dbReference type="PANTHER" id="PTHR12606:SF136">
    <property type="entry name" value="ULP1 PROTEASE FAMILY PROTEIN"/>
    <property type="match status" value="1"/>
</dbReference>
<evidence type="ECO:0000256" key="5">
    <source>
        <dbReference type="SAM" id="MobiDB-lite"/>
    </source>
</evidence>
<evidence type="ECO:0000256" key="4">
    <source>
        <dbReference type="ARBA" id="ARBA00022807"/>
    </source>
</evidence>
<organism evidence="7 8">
    <name type="scientific">Arabidopsis arenosa</name>
    <name type="common">Sand rock-cress</name>
    <name type="synonym">Cardaminopsis arenosa</name>
    <dbReference type="NCBI Taxonomy" id="38785"/>
    <lineage>
        <taxon>Eukaryota</taxon>
        <taxon>Viridiplantae</taxon>
        <taxon>Streptophyta</taxon>
        <taxon>Embryophyta</taxon>
        <taxon>Tracheophyta</taxon>
        <taxon>Spermatophyta</taxon>
        <taxon>Magnoliopsida</taxon>
        <taxon>eudicotyledons</taxon>
        <taxon>Gunneridae</taxon>
        <taxon>Pentapetalae</taxon>
        <taxon>rosids</taxon>
        <taxon>malvids</taxon>
        <taxon>Brassicales</taxon>
        <taxon>Brassicaceae</taxon>
        <taxon>Camelineae</taxon>
        <taxon>Arabidopsis</taxon>
    </lineage>
</organism>
<comment type="similarity">
    <text evidence="1">Belongs to the peptidase C48 family.</text>
</comment>
<dbReference type="AlphaFoldDB" id="A0A8S2AXZ5"/>
<accession>A0A8S2AXZ5</accession>